<gene>
    <name evidence="1" type="ORF">rCG_38153</name>
</gene>
<dbReference type="AlphaFoldDB" id="A6IVD1"/>
<reference evidence="1 2" key="1">
    <citation type="submission" date="2005-09" db="EMBL/GenBank/DDBJ databases">
        <authorList>
            <person name="Mural R.J."/>
            <person name="Li P.W."/>
            <person name="Adams M.D."/>
            <person name="Amanatides P.G."/>
            <person name="Baden-Tillson H."/>
            <person name="Barnstead M."/>
            <person name="Chin S.H."/>
            <person name="Dew I."/>
            <person name="Evans C.A."/>
            <person name="Ferriera S."/>
            <person name="Flanigan M."/>
            <person name="Fosler C."/>
            <person name="Glodek A."/>
            <person name="Gu Z."/>
            <person name="Holt R.A."/>
            <person name="Jennings D."/>
            <person name="Kraft C.L."/>
            <person name="Lu F."/>
            <person name="Nguyen T."/>
            <person name="Nusskern D.R."/>
            <person name="Pfannkoch C.M."/>
            <person name="Sitter C."/>
            <person name="Sutton G.G."/>
            <person name="Venter J.C."/>
            <person name="Wang Z."/>
            <person name="Woodage T."/>
            <person name="Zheng X.H."/>
            <person name="Zhong F."/>
        </authorList>
    </citation>
    <scope>NUCLEOTIDE SEQUENCE [LARGE SCALE GENOMIC DNA]</scope>
    <source>
        <strain>BN</strain>
        <strain evidence="2">Sprague-Dawley</strain>
    </source>
</reference>
<evidence type="ECO:0000313" key="2">
    <source>
        <dbReference type="Proteomes" id="UP000234681"/>
    </source>
</evidence>
<dbReference type="PROSITE" id="PS51257">
    <property type="entry name" value="PROKAR_LIPOPROTEIN"/>
    <property type="match status" value="1"/>
</dbReference>
<accession>A6IVD1</accession>
<sequence length="42" mass="4356">MAAAKPALVRGPPSSLQTLSQSCNPLFFLGAIAARHSWVACS</sequence>
<evidence type="ECO:0000313" key="1">
    <source>
        <dbReference type="EMBL" id="EDM07049.1"/>
    </source>
</evidence>
<dbReference type="Proteomes" id="UP000234681">
    <property type="component" value="Chromosome X"/>
</dbReference>
<proteinExistence type="predicted"/>
<organism evidence="1 2">
    <name type="scientific">Rattus norvegicus</name>
    <name type="common">Rat</name>
    <dbReference type="NCBI Taxonomy" id="10116"/>
    <lineage>
        <taxon>Eukaryota</taxon>
        <taxon>Metazoa</taxon>
        <taxon>Chordata</taxon>
        <taxon>Craniata</taxon>
        <taxon>Vertebrata</taxon>
        <taxon>Euteleostomi</taxon>
        <taxon>Mammalia</taxon>
        <taxon>Eutheria</taxon>
        <taxon>Euarchontoglires</taxon>
        <taxon>Glires</taxon>
        <taxon>Rodentia</taxon>
        <taxon>Myomorpha</taxon>
        <taxon>Muroidea</taxon>
        <taxon>Muridae</taxon>
        <taxon>Murinae</taxon>
        <taxon>Rattus</taxon>
    </lineage>
</organism>
<name>A6IVD1_RAT</name>
<dbReference type="EMBL" id="CH473969">
    <property type="protein sequence ID" value="EDM07049.1"/>
    <property type="molecule type" value="Genomic_DNA"/>
</dbReference>
<protein>
    <submittedName>
        <fullName evidence="1">RCG38153</fullName>
    </submittedName>
</protein>